<gene>
    <name evidence="5" type="ORF">WJX81_005720</name>
</gene>
<dbReference type="Gene3D" id="3.30.70.330">
    <property type="match status" value="3"/>
</dbReference>
<dbReference type="Pfam" id="PF00076">
    <property type="entry name" value="RRM_1"/>
    <property type="match status" value="3"/>
</dbReference>
<dbReference type="SMART" id="SM00360">
    <property type="entry name" value="RRM"/>
    <property type="match status" value="3"/>
</dbReference>
<dbReference type="GO" id="GO:1990904">
    <property type="term" value="C:ribonucleoprotein complex"/>
    <property type="evidence" value="ECO:0007669"/>
    <property type="project" value="TreeGrafter"/>
</dbReference>
<protein>
    <recommendedName>
        <fullName evidence="4">RRM domain-containing protein</fullName>
    </recommendedName>
</protein>
<dbReference type="GO" id="GO:0003729">
    <property type="term" value="F:mRNA binding"/>
    <property type="evidence" value="ECO:0007669"/>
    <property type="project" value="TreeGrafter"/>
</dbReference>
<accession>A0AAW1RTT2</accession>
<dbReference type="PROSITE" id="PS50102">
    <property type="entry name" value="RRM"/>
    <property type="match status" value="3"/>
</dbReference>
<evidence type="ECO:0000259" key="4">
    <source>
        <dbReference type="PROSITE" id="PS50102"/>
    </source>
</evidence>
<dbReference type="InterPro" id="IPR000504">
    <property type="entry name" value="RRM_dom"/>
</dbReference>
<dbReference type="EMBL" id="JALJOU010000023">
    <property type="protein sequence ID" value="KAK9837136.1"/>
    <property type="molecule type" value="Genomic_DNA"/>
</dbReference>
<dbReference type="SUPFAM" id="SSF54928">
    <property type="entry name" value="RNA-binding domain, RBD"/>
    <property type="match status" value="2"/>
</dbReference>
<evidence type="ECO:0000256" key="3">
    <source>
        <dbReference type="SAM" id="MobiDB-lite"/>
    </source>
</evidence>
<feature type="compositionally biased region" description="Basic and acidic residues" evidence="3">
    <location>
        <begin position="32"/>
        <end position="57"/>
    </location>
</feature>
<feature type="domain" description="RRM" evidence="4">
    <location>
        <begin position="324"/>
        <end position="401"/>
    </location>
</feature>
<evidence type="ECO:0000256" key="2">
    <source>
        <dbReference type="PROSITE-ProRule" id="PRU00176"/>
    </source>
</evidence>
<dbReference type="PANTHER" id="PTHR23003">
    <property type="entry name" value="RNA RECOGNITION MOTIF RRM DOMAIN CONTAINING PROTEIN"/>
    <property type="match status" value="1"/>
</dbReference>
<evidence type="ECO:0000313" key="5">
    <source>
        <dbReference type="EMBL" id="KAK9837136.1"/>
    </source>
</evidence>
<keyword evidence="6" id="KW-1185">Reference proteome</keyword>
<dbReference type="InterPro" id="IPR012677">
    <property type="entry name" value="Nucleotide-bd_a/b_plait_sf"/>
</dbReference>
<proteinExistence type="predicted"/>
<dbReference type="InterPro" id="IPR050374">
    <property type="entry name" value="RRT5_SRSF_SR"/>
</dbReference>
<name>A0AAW1RTT2_9CHLO</name>
<organism evidence="5 6">
    <name type="scientific">Elliptochloris bilobata</name>
    <dbReference type="NCBI Taxonomy" id="381761"/>
    <lineage>
        <taxon>Eukaryota</taxon>
        <taxon>Viridiplantae</taxon>
        <taxon>Chlorophyta</taxon>
        <taxon>core chlorophytes</taxon>
        <taxon>Trebouxiophyceae</taxon>
        <taxon>Trebouxiophyceae incertae sedis</taxon>
        <taxon>Elliptochloris clade</taxon>
        <taxon>Elliptochloris</taxon>
    </lineage>
</organism>
<feature type="region of interest" description="Disordered" evidence="3">
    <location>
        <begin position="150"/>
        <end position="206"/>
    </location>
</feature>
<evidence type="ECO:0000256" key="1">
    <source>
        <dbReference type="ARBA" id="ARBA00022884"/>
    </source>
</evidence>
<feature type="region of interest" description="Disordered" evidence="3">
    <location>
        <begin position="1"/>
        <end position="63"/>
    </location>
</feature>
<dbReference type="AlphaFoldDB" id="A0AAW1RTT2"/>
<sequence length="403" mass="42348">MAQDMDTDTKLNTSLDDLVSKSRPSRGGGGREGGRSRDGHRGEHEGGRGQKRERNPEHANGGGALIRVARRIYVSNLSFKTTWTGLKDHFKAAGPVAFADILRESGPEGRSKGCGIVEFETAESAAEAINTLHLSELDGREVYVREDREDADLKQALGGDPSAARPKRGRSSGGPPPGYGERAPGGPRGGGPMGGAHGGGAGAGAGAADTLVVGRRVVVEGLGPSTTWKTLKDHFRAAGGVLHADVMHGGVGEVEFGTAADALRAISQFSNSSLDGRVITVRDKGERSAAPPRGGGGRRSVDMAPRTHADERPPLRNSAPREGRQVVVQGLLFSAGWQELKDLTRPFGSVARADIATGPDGRSKGWGTVLFDDPRDAQAAINELHGREFQGRTLAVKLDKFVA</sequence>
<dbReference type="PANTHER" id="PTHR23003:SF3">
    <property type="entry name" value="FI21236P1-RELATED"/>
    <property type="match status" value="1"/>
</dbReference>
<comment type="caution">
    <text evidence="5">The sequence shown here is derived from an EMBL/GenBank/DDBJ whole genome shotgun (WGS) entry which is preliminary data.</text>
</comment>
<reference evidence="5 6" key="1">
    <citation type="journal article" date="2024" name="Nat. Commun.">
        <title>Phylogenomics reveals the evolutionary origins of lichenization in chlorophyte algae.</title>
        <authorList>
            <person name="Puginier C."/>
            <person name="Libourel C."/>
            <person name="Otte J."/>
            <person name="Skaloud P."/>
            <person name="Haon M."/>
            <person name="Grisel S."/>
            <person name="Petersen M."/>
            <person name="Berrin J.G."/>
            <person name="Delaux P.M."/>
            <person name="Dal Grande F."/>
            <person name="Keller J."/>
        </authorList>
    </citation>
    <scope>NUCLEOTIDE SEQUENCE [LARGE SCALE GENOMIC DNA]</scope>
    <source>
        <strain evidence="5 6">SAG 245.80</strain>
    </source>
</reference>
<feature type="domain" description="RRM" evidence="4">
    <location>
        <begin position="70"/>
        <end position="149"/>
    </location>
</feature>
<dbReference type="GO" id="GO:0005634">
    <property type="term" value="C:nucleus"/>
    <property type="evidence" value="ECO:0007669"/>
    <property type="project" value="TreeGrafter"/>
</dbReference>
<feature type="compositionally biased region" description="Gly residues" evidence="3">
    <location>
        <begin position="186"/>
        <end position="205"/>
    </location>
</feature>
<keyword evidence="1 2" id="KW-0694">RNA-binding</keyword>
<dbReference type="Proteomes" id="UP001445335">
    <property type="component" value="Unassembled WGS sequence"/>
</dbReference>
<evidence type="ECO:0000313" key="6">
    <source>
        <dbReference type="Proteomes" id="UP001445335"/>
    </source>
</evidence>
<dbReference type="CDD" id="cd00590">
    <property type="entry name" value="RRM_SF"/>
    <property type="match status" value="1"/>
</dbReference>
<feature type="compositionally biased region" description="Basic and acidic residues" evidence="3">
    <location>
        <begin position="299"/>
        <end position="321"/>
    </location>
</feature>
<feature type="region of interest" description="Disordered" evidence="3">
    <location>
        <begin position="282"/>
        <end position="321"/>
    </location>
</feature>
<dbReference type="GO" id="GO:0005737">
    <property type="term" value="C:cytoplasm"/>
    <property type="evidence" value="ECO:0007669"/>
    <property type="project" value="TreeGrafter"/>
</dbReference>
<dbReference type="InterPro" id="IPR035979">
    <property type="entry name" value="RBD_domain_sf"/>
</dbReference>
<feature type="domain" description="RRM" evidence="4">
    <location>
        <begin position="215"/>
        <end position="286"/>
    </location>
</feature>